<comment type="caution">
    <text evidence="6">The sequence shown here is derived from an EMBL/GenBank/DDBJ whole genome shotgun (WGS) entry which is preliminary data.</text>
</comment>
<reference evidence="6 7" key="1">
    <citation type="submission" date="2019-03" db="EMBL/GenBank/DDBJ databases">
        <title>Root nodule microbial communities of legume samples collected from USA, Mexico and Botswana.</title>
        <authorList>
            <person name="Hirsch A."/>
        </authorList>
    </citation>
    <scope>NUCLEOTIDE SEQUENCE [LARGE SCALE GENOMIC DNA]</scope>
    <source>
        <strain evidence="6 7">55</strain>
    </source>
</reference>
<dbReference type="InterPro" id="IPR009057">
    <property type="entry name" value="Homeodomain-like_sf"/>
</dbReference>
<dbReference type="InterPro" id="IPR041490">
    <property type="entry name" value="KstR2_TetR_C"/>
</dbReference>
<dbReference type="Gene3D" id="1.10.10.60">
    <property type="entry name" value="Homeodomain-like"/>
    <property type="match status" value="1"/>
</dbReference>
<evidence type="ECO:0000313" key="7">
    <source>
        <dbReference type="Proteomes" id="UP000295805"/>
    </source>
</evidence>
<feature type="DNA-binding region" description="H-T-H motif" evidence="4">
    <location>
        <begin position="57"/>
        <end position="76"/>
    </location>
</feature>
<organism evidence="6 7">
    <name type="scientific">Dietzia cinnamea</name>
    <dbReference type="NCBI Taxonomy" id="321318"/>
    <lineage>
        <taxon>Bacteria</taxon>
        <taxon>Bacillati</taxon>
        <taxon>Actinomycetota</taxon>
        <taxon>Actinomycetes</taxon>
        <taxon>Mycobacteriales</taxon>
        <taxon>Dietziaceae</taxon>
        <taxon>Dietzia</taxon>
    </lineage>
</organism>
<proteinExistence type="predicted"/>
<dbReference type="Pfam" id="PF17932">
    <property type="entry name" value="TetR_C_24"/>
    <property type="match status" value="1"/>
</dbReference>
<dbReference type="PROSITE" id="PS50977">
    <property type="entry name" value="HTH_TETR_2"/>
    <property type="match status" value="1"/>
</dbReference>
<dbReference type="RefSeq" id="WP_131886121.1">
    <property type="nucleotide sequence ID" value="NZ_CP143053.1"/>
</dbReference>
<dbReference type="GO" id="GO:0003700">
    <property type="term" value="F:DNA-binding transcription factor activity"/>
    <property type="evidence" value="ECO:0007669"/>
    <property type="project" value="TreeGrafter"/>
</dbReference>
<dbReference type="InterPro" id="IPR050109">
    <property type="entry name" value="HTH-type_TetR-like_transc_reg"/>
</dbReference>
<dbReference type="InterPro" id="IPR001647">
    <property type="entry name" value="HTH_TetR"/>
</dbReference>
<gene>
    <name evidence="6" type="ORF">EDD19_11742</name>
</gene>
<accession>A0A4R3ZRW3</accession>
<keyword evidence="2 4" id="KW-0238">DNA-binding</keyword>
<dbReference type="SUPFAM" id="SSF48498">
    <property type="entry name" value="Tetracyclin repressor-like, C-terminal domain"/>
    <property type="match status" value="1"/>
</dbReference>
<protein>
    <submittedName>
        <fullName evidence="6">TetR family transcriptional regulator</fullName>
    </submittedName>
</protein>
<evidence type="ECO:0000256" key="2">
    <source>
        <dbReference type="ARBA" id="ARBA00023125"/>
    </source>
</evidence>
<evidence type="ECO:0000259" key="5">
    <source>
        <dbReference type="PROSITE" id="PS50977"/>
    </source>
</evidence>
<keyword evidence="1" id="KW-0805">Transcription regulation</keyword>
<dbReference type="AlphaFoldDB" id="A0A4R3ZRW3"/>
<dbReference type="InterPro" id="IPR036271">
    <property type="entry name" value="Tet_transcr_reg_TetR-rel_C_sf"/>
</dbReference>
<evidence type="ECO:0000256" key="4">
    <source>
        <dbReference type="PROSITE-ProRule" id="PRU00335"/>
    </source>
</evidence>
<sequence length="214" mass="22640">MAGTGAAGNGADDGGVVGGGAGAAPLTPRAQAKARRRGEILAAAARLMARRGFHAVRLDDIGAEVGISGPGMYRYFSSKEDVLAEMLLDISRRLRDGGRAAVERGGDPDRVLDALLAVHVDFVATEPDLISVQFRDLGSLPAAPRHEVRTLQREYAELWVDALVRLRPELSSTQARAHVHAVFGLLNSSPRLPAMAEADLRAVLTTMASAALRS</sequence>
<dbReference type="GO" id="GO:0000976">
    <property type="term" value="F:transcription cis-regulatory region binding"/>
    <property type="evidence" value="ECO:0007669"/>
    <property type="project" value="TreeGrafter"/>
</dbReference>
<evidence type="ECO:0000256" key="1">
    <source>
        <dbReference type="ARBA" id="ARBA00023015"/>
    </source>
</evidence>
<dbReference type="Proteomes" id="UP000295805">
    <property type="component" value="Unassembled WGS sequence"/>
</dbReference>
<dbReference type="Gene3D" id="1.10.357.10">
    <property type="entry name" value="Tetracycline Repressor, domain 2"/>
    <property type="match status" value="1"/>
</dbReference>
<feature type="domain" description="HTH tetR-type" evidence="5">
    <location>
        <begin position="34"/>
        <end position="94"/>
    </location>
</feature>
<dbReference type="PRINTS" id="PR00455">
    <property type="entry name" value="HTHTETR"/>
</dbReference>
<evidence type="ECO:0000313" key="6">
    <source>
        <dbReference type="EMBL" id="TCW22928.1"/>
    </source>
</evidence>
<dbReference type="FunFam" id="1.10.10.60:FF:000141">
    <property type="entry name" value="TetR family transcriptional regulator"/>
    <property type="match status" value="1"/>
</dbReference>
<dbReference type="PANTHER" id="PTHR30055:SF237">
    <property type="entry name" value="TRANSCRIPTIONAL REPRESSOR MCE3R"/>
    <property type="match status" value="1"/>
</dbReference>
<dbReference type="Pfam" id="PF00440">
    <property type="entry name" value="TetR_N"/>
    <property type="match status" value="1"/>
</dbReference>
<dbReference type="GeneID" id="89531235"/>
<name>A0A4R3ZRW3_9ACTN</name>
<evidence type="ECO:0000256" key="3">
    <source>
        <dbReference type="ARBA" id="ARBA00023163"/>
    </source>
</evidence>
<dbReference type="EMBL" id="SMCX01000017">
    <property type="protein sequence ID" value="TCW22928.1"/>
    <property type="molecule type" value="Genomic_DNA"/>
</dbReference>
<dbReference type="PANTHER" id="PTHR30055">
    <property type="entry name" value="HTH-TYPE TRANSCRIPTIONAL REGULATOR RUTR"/>
    <property type="match status" value="1"/>
</dbReference>
<keyword evidence="3" id="KW-0804">Transcription</keyword>
<dbReference type="SUPFAM" id="SSF46689">
    <property type="entry name" value="Homeodomain-like"/>
    <property type="match status" value="1"/>
</dbReference>
<dbReference type="GO" id="GO:0045892">
    <property type="term" value="P:negative regulation of DNA-templated transcription"/>
    <property type="evidence" value="ECO:0007669"/>
    <property type="project" value="UniProtKB-ARBA"/>
</dbReference>